<keyword evidence="4" id="KW-0788">Thiol protease</keyword>
<evidence type="ECO:0000313" key="8">
    <source>
        <dbReference type="Proteomes" id="UP000824264"/>
    </source>
</evidence>
<evidence type="ECO:0000256" key="5">
    <source>
        <dbReference type="SAM" id="MobiDB-lite"/>
    </source>
</evidence>
<dbReference type="Gene3D" id="3.90.1720.10">
    <property type="entry name" value="endopeptidase domain like (from Nostoc punctiforme)"/>
    <property type="match status" value="1"/>
</dbReference>
<comment type="caution">
    <text evidence="7">The sequence shown here is derived from an EMBL/GenBank/DDBJ whole genome shotgun (WGS) entry which is preliminary data.</text>
</comment>
<feature type="compositionally biased region" description="Low complexity" evidence="5">
    <location>
        <begin position="274"/>
        <end position="291"/>
    </location>
</feature>
<keyword evidence="3" id="KW-0378">Hydrolase</keyword>
<dbReference type="PROSITE" id="PS51935">
    <property type="entry name" value="NLPC_P60"/>
    <property type="match status" value="1"/>
</dbReference>
<dbReference type="Proteomes" id="UP000824264">
    <property type="component" value="Unassembled WGS sequence"/>
</dbReference>
<comment type="similarity">
    <text evidence="1">Belongs to the peptidase C40 family.</text>
</comment>
<name>A0A9D1R081_9BACT</name>
<feature type="compositionally biased region" description="Low complexity" evidence="5">
    <location>
        <begin position="231"/>
        <end position="245"/>
    </location>
</feature>
<keyword evidence="2" id="KW-0645">Protease</keyword>
<evidence type="ECO:0000259" key="6">
    <source>
        <dbReference type="PROSITE" id="PS51935"/>
    </source>
</evidence>
<dbReference type="InterPro" id="IPR038765">
    <property type="entry name" value="Papain-like_cys_pep_sf"/>
</dbReference>
<dbReference type="InterPro" id="IPR000064">
    <property type="entry name" value="NLP_P60_dom"/>
</dbReference>
<feature type="region of interest" description="Disordered" evidence="5">
    <location>
        <begin position="231"/>
        <end position="310"/>
    </location>
</feature>
<feature type="compositionally biased region" description="Basic residues" evidence="5">
    <location>
        <begin position="246"/>
        <end position="263"/>
    </location>
</feature>
<dbReference type="PANTHER" id="PTHR47053">
    <property type="entry name" value="MUREIN DD-ENDOPEPTIDASE MEPH-RELATED"/>
    <property type="match status" value="1"/>
</dbReference>
<feature type="non-terminal residue" evidence="7">
    <location>
        <position position="310"/>
    </location>
</feature>
<protein>
    <submittedName>
        <fullName evidence="7">C40 family peptidase</fullName>
    </submittedName>
</protein>
<dbReference type="Pfam" id="PF00877">
    <property type="entry name" value="NLPC_P60"/>
    <property type="match status" value="1"/>
</dbReference>
<feature type="compositionally biased region" description="Basic residues" evidence="5">
    <location>
        <begin position="300"/>
        <end position="310"/>
    </location>
</feature>
<sequence>MNVSTIKISVLWLLVGSVLFLSGCASRKAAEDTFALDSLMENMVADRVAMTPEERFAYDYRTAERASSDEVSLPLPNLYLVEKAKTALGTPYVRGGTSRNGFDCSGFVQWTYKSAGVQLPRTAREQSVLGTPIDADEMVAGDIVAFRHPRRGYHTGIYLGDGKFIHSPRRGKSVEITSLSDPYFSSTFLGARRVDLSESEAQAARKLMALYESRASRQAVAEASAPAKRVTSAKAASSKKMVASKSKGKKTTLAKRPSSKKKQAVTAQGKSRQRSVAAKSSKSVQKKAVSATKQTQRKASAPKRTSKSVA</sequence>
<proteinExistence type="inferred from homology"/>
<evidence type="ECO:0000256" key="2">
    <source>
        <dbReference type="ARBA" id="ARBA00022670"/>
    </source>
</evidence>
<reference evidence="7" key="1">
    <citation type="journal article" date="2021" name="PeerJ">
        <title>Extensive microbial diversity within the chicken gut microbiome revealed by metagenomics and culture.</title>
        <authorList>
            <person name="Gilroy R."/>
            <person name="Ravi A."/>
            <person name="Getino M."/>
            <person name="Pursley I."/>
            <person name="Horton D.L."/>
            <person name="Alikhan N.F."/>
            <person name="Baker D."/>
            <person name="Gharbi K."/>
            <person name="Hall N."/>
            <person name="Watson M."/>
            <person name="Adriaenssens E.M."/>
            <person name="Foster-Nyarko E."/>
            <person name="Jarju S."/>
            <person name="Secka A."/>
            <person name="Antonio M."/>
            <person name="Oren A."/>
            <person name="Chaudhuri R.R."/>
            <person name="La Ragione R."/>
            <person name="Hildebrand F."/>
            <person name="Pallen M.J."/>
        </authorList>
    </citation>
    <scope>NUCLEOTIDE SEQUENCE</scope>
    <source>
        <strain evidence="7">ChiSxjej5B17-1746</strain>
    </source>
</reference>
<evidence type="ECO:0000313" key="7">
    <source>
        <dbReference type="EMBL" id="HIW78632.1"/>
    </source>
</evidence>
<dbReference type="PANTHER" id="PTHR47053:SF1">
    <property type="entry name" value="MUREIN DD-ENDOPEPTIDASE MEPH-RELATED"/>
    <property type="match status" value="1"/>
</dbReference>
<organism evidence="7 8">
    <name type="scientific">Candidatus Bilophila faecipullorum</name>
    <dbReference type="NCBI Taxonomy" id="2838482"/>
    <lineage>
        <taxon>Bacteria</taxon>
        <taxon>Pseudomonadati</taxon>
        <taxon>Thermodesulfobacteriota</taxon>
        <taxon>Desulfovibrionia</taxon>
        <taxon>Desulfovibrionales</taxon>
        <taxon>Desulfovibrionaceae</taxon>
        <taxon>Bilophila</taxon>
    </lineage>
</organism>
<dbReference type="PROSITE" id="PS51257">
    <property type="entry name" value="PROKAR_LIPOPROTEIN"/>
    <property type="match status" value="1"/>
</dbReference>
<evidence type="ECO:0000256" key="1">
    <source>
        <dbReference type="ARBA" id="ARBA00007074"/>
    </source>
</evidence>
<evidence type="ECO:0000256" key="4">
    <source>
        <dbReference type="ARBA" id="ARBA00022807"/>
    </source>
</evidence>
<dbReference type="InterPro" id="IPR051202">
    <property type="entry name" value="Peptidase_C40"/>
</dbReference>
<gene>
    <name evidence="7" type="ORF">H9874_05755</name>
</gene>
<dbReference type="GO" id="GO:0006508">
    <property type="term" value="P:proteolysis"/>
    <property type="evidence" value="ECO:0007669"/>
    <property type="project" value="UniProtKB-KW"/>
</dbReference>
<dbReference type="GO" id="GO:0008234">
    <property type="term" value="F:cysteine-type peptidase activity"/>
    <property type="evidence" value="ECO:0007669"/>
    <property type="project" value="UniProtKB-KW"/>
</dbReference>
<dbReference type="AlphaFoldDB" id="A0A9D1R081"/>
<dbReference type="SUPFAM" id="SSF54001">
    <property type="entry name" value="Cysteine proteinases"/>
    <property type="match status" value="1"/>
</dbReference>
<reference evidence="7" key="2">
    <citation type="submission" date="2021-04" db="EMBL/GenBank/DDBJ databases">
        <authorList>
            <person name="Gilroy R."/>
        </authorList>
    </citation>
    <scope>NUCLEOTIDE SEQUENCE</scope>
    <source>
        <strain evidence="7">ChiSxjej5B17-1746</strain>
    </source>
</reference>
<dbReference type="EMBL" id="DXGI01000208">
    <property type="protein sequence ID" value="HIW78632.1"/>
    <property type="molecule type" value="Genomic_DNA"/>
</dbReference>
<feature type="domain" description="NlpC/P60" evidence="6">
    <location>
        <begin position="74"/>
        <end position="195"/>
    </location>
</feature>
<evidence type="ECO:0000256" key="3">
    <source>
        <dbReference type="ARBA" id="ARBA00022801"/>
    </source>
</evidence>
<accession>A0A9D1R081</accession>